<organism evidence="2 3">
    <name type="scientific">Paramarasmius palmivorus</name>
    <dbReference type="NCBI Taxonomy" id="297713"/>
    <lineage>
        <taxon>Eukaryota</taxon>
        <taxon>Fungi</taxon>
        <taxon>Dikarya</taxon>
        <taxon>Basidiomycota</taxon>
        <taxon>Agaricomycotina</taxon>
        <taxon>Agaricomycetes</taxon>
        <taxon>Agaricomycetidae</taxon>
        <taxon>Agaricales</taxon>
        <taxon>Marasmiineae</taxon>
        <taxon>Marasmiaceae</taxon>
        <taxon>Paramarasmius</taxon>
    </lineage>
</organism>
<accession>A0AAW0BKZ0</accession>
<gene>
    <name evidence="2" type="ORF">VNI00_015413</name>
</gene>
<reference evidence="2 3" key="1">
    <citation type="submission" date="2024-01" db="EMBL/GenBank/DDBJ databases">
        <title>A draft genome for a cacao thread blight-causing isolate of Paramarasmius palmivorus.</title>
        <authorList>
            <person name="Baruah I.K."/>
            <person name="Bukari Y."/>
            <person name="Amoako-Attah I."/>
            <person name="Meinhardt L.W."/>
            <person name="Bailey B.A."/>
            <person name="Cohen S.P."/>
        </authorList>
    </citation>
    <scope>NUCLEOTIDE SEQUENCE [LARGE SCALE GENOMIC DNA]</scope>
    <source>
        <strain evidence="2 3">GH-12</strain>
    </source>
</reference>
<keyword evidence="1" id="KW-0732">Signal</keyword>
<dbReference type="Gene3D" id="2.40.160.20">
    <property type="match status" value="1"/>
</dbReference>
<dbReference type="EMBL" id="JAYKXP010000099">
    <property type="protein sequence ID" value="KAK7026871.1"/>
    <property type="molecule type" value="Genomic_DNA"/>
</dbReference>
<dbReference type="AlphaFoldDB" id="A0AAW0BKZ0"/>
<comment type="caution">
    <text evidence="2">The sequence shown here is derived from an EMBL/GenBank/DDBJ whole genome shotgun (WGS) entry which is preliminary data.</text>
</comment>
<feature type="chain" id="PRO_5043676333" evidence="1">
    <location>
        <begin position="20"/>
        <end position="306"/>
    </location>
</feature>
<name>A0AAW0BKZ0_9AGAR</name>
<dbReference type="Proteomes" id="UP001383192">
    <property type="component" value="Unassembled WGS sequence"/>
</dbReference>
<dbReference type="PANTHER" id="PTHR37315">
    <property type="entry name" value="UPF0311 PROTEIN BLR7842"/>
    <property type="match status" value="1"/>
</dbReference>
<dbReference type="Pfam" id="PF11578">
    <property type="entry name" value="DUF3237"/>
    <property type="match status" value="1"/>
</dbReference>
<protein>
    <submittedName>
        <fullName evidence="2">Uncharacterized protein</fullName>
    </submittedName>
</protein>
<proteinExistence type="predicted"/>
<evidence type="ECO:0000313" key="2">
    <source>
        <dbReference type="EMBL" id="KAK7026871.1"/>
    </source>
</evidence>
<keyword evidence="3" id="KW-1185">Reference proteome</keyword>
<sequence>MRTTFKLLSLFAFVAASAAAPTKEVDVDIANTNQDWWKRKVDVDAANMNQDWWKREVDVDAANRNLDWLRREVDVDAADRKEDWLKREVDVDVANLNQDWWKREVYRRHVAPTLSDISPLLQPSKPNPQLIMATHPHPRLNHVANIHIDIAPVVPGGNTPRGQASWVEGIGGSITSASPSAQPQLHLKVLSGGGDYITSFAEHNVVSLDIRTFAQREVDGKQELFKFQGNGFGHVNDKVAKIFAGDPDATSTEFGEAGININITCNTSSDDFAWMNFAILIGQGRQIVRQGKLVAVEIRVYEMVAK</sequence>
<feature type="signal peptide" evidence="1">
    <location>
        <begin position="1"/>
        <end position="19"/>
    </location>
</feature>
<evidence type="ECO:0000313" key="3">
    <source>
        <dbReference type="Proteomes" id="UP001383192"/>
    </source>
</evidence>
<dbReference type="InterPro" id="IPR020915">
    <property type="entry name" value="UPF0311"/>
</dbReference>
<evidence type="ECO:0000256" key="1">
    <source>
        <dbReference type="SAM" id="SignalP"/>
    </source>
</evidence>
<dbReference type="PANTHER" id="PTHR37315:SF1">
    <property type="entry name" value="UPF0311 PROTEIN BLR7842"/>
    <property type="match status" value="1"/>
</dbReference>